<evidence type="ECO:0000256" key="3">
    <source>
        <dbReference type="ARBA" id="ARBA00023270"/>
    </source>
</evidence>
<dbReference type="Pfam" id="PF01487">
    <property type="entry name" value="DHquinase_I"/>
    <property type="match status" value="1"/>
</dbReference>
<dbReference type="EMBL" id="MGBB01000040">
    <property type="protein sequence ID" value="OGK57985.1"/>
    <property type="molecule type" value="Genomic_DNA"/>
</dbReference>
<feature type="binding site" evidence="4">
    <location>
        <position position="209"/>
    </location>
    <ligand>
        <name>3-dehydroquinate</name>
        <dbReference type="ChEBI" id="CHEBI:32364"/>
    </ligand>
</feature>
<dbReference type="InterPro" id="IPR050146">
    <property type="entry name" value="Type-I_3-dehydroquinase"/>
</dbReference>
<keyword evidence="4" id="KW-0028">Amino-acid biosynthesis</keyword>
<keyword evidence="2 4" id="KW-0456">Lyase</keyword>
<feature type="binding site" evidence="4">
    <location>
        <position position="63"/>
    </location>
    <ligand>
        <name>3-dehydroquinate</name>
        <dbReference type="ChEBI" id="CHEBI:32364"/>
    </ligand>
</feature>
<protein>
    <recommendedName>
        <fullName evidence="4">3-dehydroquinate dehydratase</fullName>
        <shortName evidence="4">3-dehydroquinase</shortName>
        <ecNumber evidence="4">4.2.1.10</ecNumber>
    </recommendedName>
    <alternativeName>
        <fullName evidence="4">Type I DHQase</fullName>
    </alternativeName>
    <alternativeName>
        <fullName evidence="4">Type I dehydroquinase</fullName>
        <shortName evidence="4">DHQ1</shortName>
    </alternativeName>
</protein>
<name>A0A1F7JQW4_9BACT</name>
<dbReference type="GO" id="GO:0003855">
    <property type="term" value="F:3-dehydroquinate dehydratase activity"/>
    <property type="evidence" value="ECO:0007669"/>
    <property type="project" value="UniProtKB-UniRule"/>
</dbReference>
<dbReference type="InterPro" id="IPR013785">
    <property type="entry name" value="Aldolase_TIM"/>
</dbReference>
<feature type="active site" description="Proton donor/acceptor" evidence="4">
    <location>
        <position position="118"/>
    </location>
</feature>
<evidence type="ECO:0000256" key="2">
    <source>
        <dbReference type="ARBA" id="ARBA00023239"/>
    </source>
</evidence>
<dbReference type="PANTHER" id="PTHR43699">
    <property type="entry name" value="3-DEHYDROQUINATE DEHYDRATASE"/>
    <property type="match status" value="1"/>
</dbReference>
<dbReference type="EC" id="4.2.1.10" evidence="4"/>
<evidence type="ECO:0000256" key="1">
    <source>
        <dbReference type="ARBA" id="ARBA00001864"/>
    </source>
</evidence>
<comment type="caution">
    <text evidence="4">Lacks conserved residue(s) required for the propagation of feature annotation.</text>
</comment>
<accession>A0A1F7JQW4</accession>
<comment type="catalytic activity">
    <reaction evidence="1 4">
        <text>3-dehydroquinate = 3-dehydroshikimate + H2O</text>
        <dbReference type="Rhea" id="RHEA:21096"/>
        <dbReference type="ChEBI" id="CHEBI:15377"/>
        <dbReference type="ChEBI" id="CHEBI:16630"/>
        <dbReference type="ChEBI" id="CHEBI:32364"/>
        <dbReference type="EC" id="4.2.1.10"/>
    </reaction>
</comment>
<dbReference type="Proteomes" id="UP000178039">
    <property type="component" value="Unassembled WGS sequence"/>
</dbReference>
<dbReference type="UniPathway" id="UPA00053">
    <property type="reaction ID" value="UER00086"/>
</dbReference>
<dbReference type="SUPFAM" id="SSF51569">
    <property type="entry name" value="Aldolase"/>
    <property type="match status" value="1"/>
</dbReference>
<gene>
    <name evidence="4" type="primary">aroD</name>
    <name evidence="5" type="ORF">A3H86_00090</name>
</gene>
<dbReference type="CDD" id="cd00502">
    <property type="entry name" value="DHQase_I"/>
    <property type="match status" value="1"/>
</dbReference>
<feature type="binding site" evidence="4">
    <location>
        <position position="185"/>
    </location>
    <ligand>
        <name>3-dehydroquinate</name>
        <dbReference type="ChEBI" id="CHEBI:32364"/>
    </ligand>
</feature>
<sequence length="224" mass="25808">MSKIRICTPVTGKTLDEFLANLQKVQTVSDLIELRTDYVSELTVKDVNLLKNKTTKTAIFTCRNCHEGGKFSGKEEKRLAIIQAAIDQMFDYVDIELNTIVKHPFKNRSLANTILSYHNFEETPNYWEMNKLIFQMNQYKPKIIKIATMVKEEYENVKLYRLMVNKPHTENRIIIGMGKKGTMTRILGPLLGNYLTYAATDYGETAPGQITIEKLKETYRKLGI</sequence>
<comment type="pathway">
    <text evidence="4">Metabolic intermediate biosynthesis; chorismate biosynthesis; chorismate from D-erythrose 4-phosphate and phosphoenolpyruvate: step 3/7.</text>
</comment>
<evidence type="ECO:0000313" key="5">
    <source>
        <dbReference type="EMBL" id="OGK57985.1"/>
    </source>
</evidence>
<dbReference type="Gene3D" id="3.20.20.70">
    <property type="entry name" value="Aldolase class I"/>
    <property type="match status" value="1"/>
</dbReference>
<keyword evidence="3 4" id="KW-0704">Schiff base</keyword>
<comment type="similarity">
    <text evidence="4">Belongs to the type-I 3-dehydroquinase family.</text>
</comment>
<dbReference type="GO" id="GO:0009423">
    <property type="term" value="P:chorismate biosynthetic process"/>
    <property type="evidence" value="ECO:0007669"/>
    <property type="project" value="UniProtKB-UniRule"/>
</dbReference>
<comment type="function">
    <text evidence="4">Involved in the third step of the chorismate pathway, which leads to the biosynthesis of aromatic amino acids. Catalyzes the cis-dehydration of 3-dehydroquinate (DHQ) and introduces the first double bond of the aromatic ring to yield 3-dehydroshikimate.</text>
</comment>
<evidence type="ECO:0000313" key="6">
    <source>
        <dbReference type="Proteomes" id="UP000178039"/>
    </source>
</evidence>
<feature type="active site" description="Schiff-base intermediate with substrate" evidence="4">
    <location>
        <position position="145"/>
    </location>
</feature>
<comment type="subunit">
    <text evidence="4">Homodimer.</text>
</comment>
<dbReference type="GO" id="GO:0046279">
    <property type="term" value="P:3,4-dihydroxybenzoate biosynthetic process"/>
    <property type="evidence" value="ECO:0007669"/>
    <property type="project" value="TreeGrafter"/>
</dbReference>
<reference evidence="5 6" key="1">
    <citation type="journal article" date="2016" name="Nat. Commun.">
        <title>Thousands of microbial genomes shed light on interconnected biogeochemical processes in an aquifer system.</title>
        <authorList>
            <person name="Anantharaman K."/>
            <person name="Brown C.T."/>
            <person name="Hug L.A."/>
            <person name="Sharon I."/>
            <person name="Castelle C.J."/>
            <person name="Probst A.J."/>
            <person name="Thomas B.C."/>
            <person name="Singh A."/>
            <person name="Wilkins M.J."/>
            <person name="Karaoz U."/>
            <person name="Brodie E.L."/>
            <person name="Williams K.H."/>
            <person name="Hubbard S.S."/>
            <person name="Banfield J.F."/>
        </authorList>
    </citation>
    <scope>NUCLEOTIDE SEQUENCE [LARGE SCALE GENOMIC DNA]</scope>
</reference>
<dbReference type="GO" id="GO:0009073">
    <property type="term" value="P:aromatic amino acid family biosynthetic process"/>
    <property type="evidence" value="ECO:0007669"/>
    <property type="project" value="UniProtKB-KW"/>
</dbReference>
<keyword evidence="4" id="KW-0057">Aromatic amino acid biosynthesis</keyword>
<feature type="binding site" evidence="4">
    <location>
        <begin position="33"/>
        <end position="35"/>
    </location>
    <ligand>
        <name>3-dehydroquinate</name>
        <dbReference type="ChEBI" id="CHEBI:32364"/>
    </ligand>
</feature>
<dbReference type="HAMAP" id="MF_00214">
    <property type="entry name" value="AroD"/>
    <property type="match status" value="1"/>
</dbReference>
<dbReference type="InterPro" id="IPR001381">
    <property type="entry name" value="DHquinase_I"/>
</dbReference>
<dbReference type="GO" id="GO:0008652">
    <property type="term" value="P:amino acid biosynthetic process"/>
    <property type="evidence" value="ECO:0007669"/>
    <property type="project" value="UniProtKB-KW"/>
</dbReference>
<dbReference type="NCBIfam" id="TIGR01093">
    <property type="entry name" value="aroD"/>
    <property type="match status" value="1"/>
</dbReference>
<organism evidence="5 6">
    <name type="scientific">Candidatus Roizmanbacteria bacterium RIFCSPLOWO2_02_FULL_41_9</name>
    <dbReference type="NCBI Taxonomy" id="1802077"/>
    <lineage>
        <taxon>Bacteria</taxon>
        <taxon>Candidatus Roizmaniibacteriota</taxon>
    </lineage>
</organism>
<feature type="binding site" evidence="4">
    <location>
        <position position="205"/>
    </location>
    <ligand>
        <name>3-dehydroquinate</name>
        <dbReference type="ChEBI" id="CHEBI:32364"/>
    </ligand>
</feature>
<evidence type="ECO:0000256" key="4">
    <source>
        <dbReference type="HAMAP-Rule" id="MF_00214"/>
    </source>
</evidence>
<comment type="caution">
    <text evidence="5">The sequence shown here is derived from an EMBL/GenBank/DDBJ whole genome shotgun (WGS) entry which is preliminary data.</text>
</comment>
<proteinExistence type="inferred from homology"/>
<dbReference type="PANTHER" id="PTHR43699:SF1">
    <property type="entry name" value="3-DEHYDROQUINATE DEHYDRATASE"/>
    <property type="match status" value="1"/>
</dbReference>
<dbReference type="AlphaFoldDB" id="A0A1F7JQW4"/>